<keyword evidence="7" id="KW-0472">Membrane</keyword>
<feature type="domain" description="Peptidase M48" evidence="8">
    <location>
        <begin position="189"/>
        <end position="336"/>
    </location>
</feature>
<evidence type="ECO:0000259" key="9">
    <source>
        <dbReference type="Pfam" id="PF23368"/>
    </source>
</evidence>
<dbReference type="RefSeq" id="WP_131185516.1">
    <property type="nucleotide sequence ID" value="NZ_QJUO01000029.1"/>
</dbReference>
<dbReference type="AlphaFoldDB" id="A0A4Q9QZE0"/>
<dbReference type="GO" id="GO:0051603">
    <property type="term" value="P:proteolysis involved in protein catabolic process"/>
    <property type="evidence" value="ECO:0007669"/>
    <property type="project" value="TreeGrafter"/>
</dbReference>
<dbReference type="GO" id="GO:0016020">
    <property type="term" value="C:membrane"/>
    <property type="evidence" value="ECO:0007669"/>
    <property type="project" value="TreeGrafter"/>
</dbReference>
<gene>
    <name evidence="10" type="ORF">DNJ96_16145</name>
</gene>
<protein>
    <submittedName>
        <fullName evidence="10">Peptidase M48 Ste24p</fullName>
    </submittedName>
</protein>
<dbReference type="Gene3D" id="3.30.2010.10">
    <property type="entry name" value="Metalloproteases ('zincins'), catalytic domain"/>
    <property type="match status" value="1"/>
</dbReference>
<dbReference type="EMBL" id="QJUP01000027">
    <property type="protein sequence ID" value="TBU91294.1"/>
    <property type="molecule type" value="Genomic_DNA"/>
</dbReference>
<evidence type="ECO:0000256" key="5">
    <source>
        <dbReference type="ARBA" id="ARBA00023049"/>
    </source>
</evidence>
<organism evidence="10 11">
    <name type="scientific">Stutzerimonas kirkiae</name>
    <dbReference type="NCBI Taxonomy" id="2211392"/>
    <lineage>
        <taxon>Bacteria</taxon>
        <taxon>Pseudomonadati</taxon>
        <taxon>Pseudomonadota</taxon>
        <taxon>Gammaproteobacteria</taxon>
        <taxon>Pseudomonadales</taxon>
        <taxon>Pseudomonadaceae</taxon>
        <taxon>Stutzerimonas</taxon>
    </lineage>
</organism>
<keyword evidence="11" id="KW-1185">Reference proteome</keyword>
<dbReference type="Pfam" id="PF23368">
    <property type="entry name" value="DUF7092"/>
    <property type="match status" value="1"/>
</dbReference>
<evidence type="ECO:0000256" key="7">
    <source>
        <dbReference type="SAM" id="Phobius"/>
    </source>
</evidence>
<reference evidence="10 11" key="1">
    <citation type="submission" date="2018-06" db="EMBL/GenBank/DDBJ databases">
        <title>Three novel Pseudomonas species isolated from symptomatic oak.</title>
        <authorList>
            <person name="Bueno-Gonzalez V."/>
            <person name="Brady C."/>
        </authorList>
    </citation>
    <scope>NUCLEOTIDE SEQUENCE [LARGE SCALE GENOMIC DNA]</scope>
    <source>
        <strain evidence="10 11">P17C</strain>
    </source>
</reference>
<proteinExistence type="inferred from homology"/>
<dbReference type="PANTHER" id="PTHR22726">
    <property type="entry name" value="METALLOENDOPEPTIDASE OMA1"/>
    <property type="match status" value="1"/>
</dbReference>
<keyword evidence="1 6" id="KW-0645">Protease</keyword>
<comment type="caution">
    <text evidence="10">The sequence shown here is derived from an EMBL/GenBank/DDBJ whole genome shotgun (WGS) entry which is preliminary data.</text>
</comment>
<evidence type="ECO:0000256" key="1">
    <source>
        <dbReference type="ARBA" id="ARBA00022670"/>
    </source>
</evidence>
<sequence>MRIAGHFMDGVSSARQPATLLVEDGLARLLDAHDRPLHEPFAATRLKCSSRVGNAPRFVYLADDARFETRDNDALDALLETHRPATGLAYRLESKLRYALLGLLLSGLFIFGCVHWGVPALARTAAFALPPSVNQQADRMVMQLLDRQFLAPSTLPAAEQQRLLRVFAPFIQEQAADIRIDVQFRDAEKTLGANALALPAGTLVFTDQLVRLAEHDEELLAVLAHEIGHVAHRHGMRSSLQASAVGVLAALVVGDVSSVSSAVTALPLILTELGYSRRFEQEADRYALETLQRHGISTQRFADILRRLDGDEEDAGVGAYLSSHPPTVERTRMIERQK</sequence>
<dbReference type="InterPro" id="IPR051156">
    <property type="entry name" value="Mito/Outer_Membr_Metalloprot"/>
</dbReference>
<evidence type="ECO:0000256" key="6">
    <source>
        <dbReference type="RuleBase" id="RU003983"/>
    </source>
</evidence>
<dbReference type="Pfam" id="PF01435">
    <property type="entry name" value="Peptidase_M48"/>
    <property type="match status" value="1"/>
</dbReference>
<keyword evidence="7" id="KW-0812">Transmembrane</keyword>
<dbReference type="InterPro" id="IPR055518">
    <property type="entry name" value="DUF7092"/>
</dbReference>
<accession>A0A4Q9QZE0</accession>
<keyword evidence="4 6" id="KW-0862">Zinc</keyword>
<comment type="cofactor">
    <cofactor evidence="6">
        <name>Zn(2+)</name>
        <dbReference type="ChEBI" id="CHEBI:29105"/>
    </cofactor>
    <text evidence="6">Binds 1 zinc ion per subunit.</text>
</comment>
<dbReference type="OrthoDB" id="9810445at2"/>
<dbReference type="Proteomes" id="UP000292639">
    <property type="component" value="Unassembled WGS sequence"/>
</dbReference>
<keyword evidence="7" id="KW-1133">Transmembrane helix</keyword>
<dbReference type="InterPro" id="IPR001915">
    <property type="entry name" value="Peptidase_M48"/>
</dbReference>
<dbReference type="GO" id="GO:0046872">
    <property type="term" value="F:metal ion binding"/>
    <property type="evidence" value="ECO:0007669"/>
    <property type="project" value="UniProtKB-KW"/>
</dbReference>
<dbReference type="PANTHER" id="PTHR22726:SF1">
    <property type="entry name" value="METALLOENDOPEPTIDASE OMA1, MITOCHONDRIAL"/>
    <property type="match status" value="1"/>
</dbReference>
<comment type="similarity">
    <text evidence="6">Belongs to the peptidase M48 family.</text>
</comment>
<evidence type="ECO:0000259" key="8">
    <source>
        <dbReference type="Pfam" id="PF01435"/>
    </source>
</evidence>
<dbReference type="CDD" id="cd07332">
    <property type="entry name" value="M48C_Oma1_like"/>
    <property type="match status" value="1"/>
</dbReference>
<evidence type="ECO:0000256" key="2">
    <source>
        <dbReference type="ARBA" id="ARBA00022723"/>
    </source>
</evidence>
<evidence type="ECO:0000256" key="4">
    <source>
        <dbReference type="ARBA" id="ARBA00022833"/>
    </source>
</evidence>
<evidence type="ECO:0000256" key="3">
    <source>
        <dbReference type="ARBA" id="ARBA00022801"/>
    </source>
</evidence>
<feature type="domain" description="DUF7092" evidence="9">
    <location>
        <begin position="3"/>
        <end position="81"/>
    </location>
</feature>
<feature type="transmembrane region" description="Helical" evidence="7">
    <location>
        <begin position="98"/>
        <end position="118"/>
    </location>
</feature>
<keyword evidence="2" id="KW-0479">Metal-binding</keyword>
<evidence type="ECO:0000313" key="11">
    <source>
        <dbReference type="Proteomes" id="UP000292639"/>
    </source>
</evidence>
<evidence type="ECO:0000313" key="10">
    <source>
        <dbReference type="EMBL" id="TBU91294.1"/>
    </source>
</evidence>
<dbReference type="GO" id="GO:0004222">
    <property type="term" value="F:metalloendopeptidase activity"/>
    <property type="evidence" value="ECO:0007669"/>
    <property type="project" value="InterPro"/>
</dbReference>
<name>A0A4Q9QZE0_9GAMM</name>
<keyword evidence="5 6" id="KW-0482">Metalloprotease</keyword>
<keyword evidence="3 6" id="KW-0378">Hydrolase</keyword>